<sequence length="259" mass="29481">MHASFTICPCQDRPPSHGSIVHFILTTRYGWYYVISWSQHHILPFSQGLQETMGVSDTGPLILMSLGIGTRIYRLKRANFREIASDEATEHAKLLGYEKKYPSAEALLIALQEQSKWDVYKQTVVEEVLRHHRRFDKSPTEEKLRSKKVNRLVSALSRCNDDILCLPYNAENTRKITEPTDAPSDDREREDIRRARKFDTPIVMRPKTMVARCGSMLSRAGTTHTLNSQRVSPHQRLVRHRVSALSSTSSDSSEASSGV</sequence>
<keyword evidence="2" id="KW-1185">Reference proteome</keyword>
<dbReference type="GeneID" id="118422126"/>
<dbReference type="Proteomes" id="UP000001554">
    <property type="component" value="Chromosome 9"/>
</dbReference>
<dbReference type="RefSeq" id="XP_035685535.1">
    <property type="nucleotide sequence ID" value="XM_035829642.1"/>
</dbReference>
<feature type="region of interest" description="Disordered" evidence="1">
    <location>
        <begin position="220"/>
        <end position="259"/>
    </location>
</feature>
<reference evidence="2" key="1">
    <citation type="journal article" date="2020" name="Nat. Ecol. Evol.">
        <title>Deeply conserved synteny resolves early events in vertebrate evolution.</title>
        <authorList>
            <person name="Simakov O."/>
            <person name="Marletaz F."/>
            <person name="Yue J.X."/>
            <person name="O'Connell B."/>
            <person name="Jenkins J."/>
            <person name="Brandt A."/>
            <person name="Calef R."/>
            <person name="Tung C.H."/>
            <person name="Huang T.K."/>
            <person name="Schmutz J."/>
            <person name="Satoh N."/>
            <person name="Yu J.K."/>
            <person name="Putnam N.H."/>
            <person name="Green R.E."/>
            <person name="Rokhsar D.S."/>
        </authorList>
    </citation>
    <scope>NUCLEOTIDE SEQUENCE [LARGE SCALE GENOMIC DNA]</scope>
    <source>
        <strain evidence="2">S238N-H82</strain>
    </source>
</reference>
<feature type="compositionally biased region" description="Polar residues" evidence="1">
    <location>
        <begin position="220"/>
        <end position="232"/>
    </location>
</feature>
<dbReference type="KEGG" id="bfo:118422126"/>
<name>A0A9J7N0D9_BRAFL</name>
<dbReference type="AlphaFoldDB" id="A0A9J7N0D9"/>
<organism evidence="2 3">
    <name type="scientific">Branchiostoma floridae</name>
    <name type="common">Florida lancelet</name>
    <name type="synonym">Amphioxus</name>
    <dbReference type="NCBI Taxonomy" id="7739"/>
    <lineage>
        <taxon>Eukaryota</taxon>
        <taxon>Metazoa</taxon>
        <taxon>Chordata</taxon>
        <taxon>Cephalochordata</taxon>
        <taxon>Leptocardii</taxon>
        <taxon>Amphioxiformes</taxon>
        <taxon>Branchiostomatidae</taxon>
        <taxon>Branchiostoma</taxon>
    </lineage>
</organism>
<evidence type="ECO:0000313" key="2">
    <source>
        <dbReference type="Proteomes" id="UP000001554"/>
    </source>
</evidence>
<feature type="region of interest" description="Disordered" evidence="1">
    <location>
        <begin position="175"/>
        <end position="195"/>
    </location>
</feature>
<evidence type="ECO:0000313" key="3">
    <source>
        <dbReference type="RefSeq" id="XP_035685535.1"/>
    </source>
</evidence>
<proteinExistence type="predicted"/>
<feature type="compositionally biased region" description="Low complexity" evidence="1">
    <location>
        <begin position="243"/>
        <end position="259"/>
    </location>
</feature>
<evidence type="ECO:0000256" key="1">
    <source>
        <dbReference type="SAM" id="MobiDB-lite"/>
    </source>
</evidence>
<accession>A0A9J7N0D9</accession>
<protein>
    <submittedName>
        <fullName evidence="3">Uncharacterized protein LOC118422126</fullName>
    </submittedName>
</protein>
<reference evidence="3" key="2">
    <citation type="submission" date="2025-08" db="UniProtKB">
        <authorList>
            <consortium name="RefSeq"/>
        </authorList>
    </citation>
    <scope>IDENTIFICATION</scope>
    <source>
        <strain evidence="3">S238N-H82</strain>
        <tissue evidence="3">Testes</tissue>
    </source>
</reference>
<gene>
    <name evidence="3" type="primary">LOC118422126</name>
</gene>